<feature type="chain" id="PRO_5043032431" evidence="2">
    <location>
        <begin position="22"/>
        <end position="107"/>
    </location>
</feature>
<dbReference type="AlphaFoldDB" id="A0AAP2CNX4"/>
<reference evidence="3 4" key="1">
    <citation type="journal article" date="2021" name="Arch. Microbiol.">
        <title>Harenicola maris gen. nov., sp. nov. isolated from the Sea of Japan shallow sediments.</title>
        <authorList>
            <person name="Romanenko L.A."/>
            <person name="Kurilenko V.V."/>
            <person name="Chernysheva N.Y."/>
            <person name="Tekutyeva L.A."/>
            <person name="Velansky P.V."/>
            <person name="Svetashev V.I."/>
            <person name="Isaeva M.P."/>
        </authorList>
    </citation>
    <scope>NUCLEOTIDE SEQUENCE [LARGE SCALE GENOMIC DNA]</scope>
    <source>
        <strain evidence="3 4">KMM 3653</strain>
    </source>
</reference>
<protein>
    <submittedName>
        <fullName evidence="3">Uncharacterized protein</fullName>
    </submittedName>
</protein>
<dbReference type="Proteomes" id="UP001315686">
    <property type="component" value="Unassembled WGS sequence"/>
</dbReference>
<dbReference type="EMBL" id="JADQAZ010000002">
    <property type="protein sequence ID" value="MBT0957383.1"/>
    <property type="molecule type" value="Genomic_DNA"/>
</dbReference>
<gene>
    <name evidence="3" type="ORF">IV417_08295</name>
</gene>
<keyword evidence="1" id="KW-1133">Transmembrane helix</keyword>
<evidence type="ECO:0000313" key="3">
    <source>
        <dbReference type="EMBL" id="MBT0957383.1"/>
    </source>
</evidence>
<accession>A0AAP2CNX4</accession>
<evidence type="ECO:0000256" key="1">
    <source>
        <dbReference type="SAM" id="Phobius"/>
    </source>
</evidence>
<feature type="transmembrane region" description="Helical" evidence="1">
    <location>
        <begin position="77"/>
        <end position="100"/>
    </location>
</feature>
<proteinExistence type="predicted"/>
<dbReference type="RefSeq" id="WP_327793618.1">
    <property type="nucleotide sequence ID" value="NZ_JADQAZ010000002.1"/>
</dbReference>
<feature type="signal peptide" evidence="2">
    <location>
        <begin position="1"/>
        <end position="21"/>
    </location>
</feature>
<evidence type="ECO:0000256" key="2">
    <source>
        <dbReference type="SAM" id="SignalP"/>
    </source>
</evidence>
<sequence>MLRKLTAIAPLALLWPNTALAFNWGGVRAPDEMDAILTLLLIAFSGSFMITVLMKPSGVPINRMYQHFGEFSILGRLVYAFTALSFIALMGLLFLGMGIIRAEEAGL</sequence>
<organism evidence="3 4">
    <name type="scientific">Harenicola maris</name>
    <dbReference type="NCBI Taxonomy" id="2841044"/>
    <lineage>
        <taxon>Bacteria</taxon>
        <taxon>Pseudomonadati</taxon>
        <taxon>Pseudomonadota</taxon>
        <taxon>Alphaproteobacteria</taxon>
        <taxon>Rhodobacterales</taxon>
        <taxon>Paracoccaceae</taxon>
        <taxon>Harenicola</taxon>
    </lineage>
</organism>
<keyword evidence="4" id="KW-1185">Reference proteome</keyword>
<feature type="transmembrane region" description="Helical" evidence="1">
    <location>
        <begin position="37"/>
        <end position="56"/>
    </location>
</feature>
<keyword evidence="1" id="KW-0472">Membrane</keyword>
<comment type="caution">
    <text evidence="3">The sequence shown here is derived from an EMBL/GenBank/DDBJ whole genome shotgun (WGS) entry which is preliminary data.</text>
</comment>
<name>A0AAP2CNX4_9RHOB</name>
<keyword evidence="1" id="KW-0812">Transmembrane</keyword>
<keyword evidence="2" id="KW-0732">Signal</keyword>
<evidence type="ECO:0000313" key="4">
    <source>
        <dbReference type="Proteomes" id="UP001315686"/>
    </source>
</evidence>